<dbReference type="KEGG" id="nja:NSJP_3003"/>
<evidence type="ECO:0000256" key="11">
    <source>
        <dbReference type="ARBA" id="ARBA00093666"/>
    </source>
</evidence>
<dbReference type="AlphaFoldDB" id="A0A1W1I841"/>
<accession>A0A1W1I841</accession>
<dbReference type="SUPFAM" id="SSF55166">
    <property type="entry name" value="Hedgehog/DD-peptidase"/>
    <property type="match status" value="1"/>
</dbReference>
<name>A0A1W1I841_9BACT</name>
<keyword evidence="9" id="KW-0961">Cell wall biogenesis/degradation</keyword>
<dbReference type="GO" id="GO:0008237">
    <property type="term" value="F:metallopeptidase activity"/>
    <property type="evidence" value="ECO:0007669"/>
    <property type="project" value="UniProtKB-KW"/>
</dbReference>
<dbReference type="PROSITE" id="PS51318">
    <property type="entry name" value="TAT"/>
    <property type="match status" value="1"/>
</dbReference>
<dbReference type="GO" id="GO:0071555">
    <property type="term" value="P:cell wall organization"/>
    <property type="evidence" value="ECO:0007669"/>
    <property type="project" value="UniProtKB-KW"/>
</dbReference>
<dbReference type="STRING" id="1325564.NSJP_3003"/>
<keyword evidence="8" id="KW-0482">Metalloprotease</keyword>
<dbReference type="InterPro" id="IPR006311">
    <property type="entry name" value="TAT_signal"/>
</dbReference>
<keyword evidence="13" id="KW-1185">Reference proteome</keyword>
<evidence type="ECO:0000256" key="6">
    <source>
        <dbReference type="ARBA" id="ARBA00022801"/>
    </source>
</evidence>
<comment type="pathway">
    <text evidence="2">Cell wall biogenesis; cell wall polysaccharide biosynthesis.</text>
</comment>
<dbReference type="InterPro" id="IPR009045">
    <property type="entry name" value="Zn_M74/Hedgehog-like"/>
</dbReference>
<evidence type="ECO:0000256" key="1">
    <source>
        <dbReference type="ARBA" id="ARBA00001947"/>
    </source>
</evidence>
<evidence type="ECO:0000256" key="9">
    <source>
        <dbReference type="ARBA" id="ARBA00023316"/>
    </source>
</evidence>
<dbReference type="PANTHER" id="PTHR37425">
    <property type="match status" value="1"/>
</dbReference>
<comment type="similarity">
    <text evidence="10">Belongs to the peptidase M15 family.</text>
</comment>
<dbReference type="PANTHER" id="PTHR37425:SF1">
    <property type="entry name" value="OUTER MEMBRANE PROTEIN"/>
    <property type="match status" value="1"/>
</dbReference>
<evidence type="ECO:0000256" key="5">
    <source>
        <dbReference type="ARBA" id="ARBA00022729"/>
    </source>
</evidence>
<evidence type="ECO:0000313" key="12">
    <source>
        <dbReference type="EMBL" id="SLM49170.1"/>
    </source>
</evidence>
<reference evidence="12 13" key="1">
    <citation type="submission" date="2017-03" db="EMBL/GenBank/DDBJ databases">
        <authorList>
            <person name="Afonso C.L."/>
            <person name="Miller P.J."/>
            <person name="Scott M.A."/>
            <person name="Spackman E."/>
            <person name="Goraichik I."/>
            <person name="Dimitrov K.M."/>
            <person name="Suarez D.L."/>
            <person name="Swayne D.E."/>
        </authorList>
    </citation>
    <scope>NUCLEOTIDE SEQUENCE [LARGE SCALE GENOMIC DNA]</scope>
    <source>
        <strain evidence="12">Genome sequencing of Nitrospira japonica strain NJ11</strain>
    </source>
</reference>
<evidence type="ECO:0000256" key="2">
    <source>
        <dbReference type="ARBA" id="ARBA00004776"/>
    </source>
</evidence>
<dbReference type="Gene3D" id="3.30.1380.10">
    <property type="match status" value="1"/>
</dbReference>
<evidence type="ECO:0000256" key="8">
    <source>
        <dbReference type="ARBA" id="ARBA00023049"/>
    </source>
</evidence>
<comment type="cofactor">
    <cofactor evidence="1">
        <name>Zn(2+)</name>
        <dbReference type="ChEBI" id="CHEBI:29105"/>
    </cofactor>
</comment>
<gene>
    <name evidence="12" type="ORF">NSJP_3003</name>
</gene>
<evidence type="ECO:0000256" key="3">
    <source>
        <dbReference type="ARBA" id="ARBA00022670"/>
    </source>
</evidence>
<organism evidence="12 13">
    <name type="scientific">Nitrospira japonica</name>
    <dbReference type="NCBI Taxonomy" id="1325564"/>
    <lineage>
        <taxon>Bacteria</taxon>
        <taxon>Pseudomonadati</taxon>
        <taxon>Nitrospirota</taxon>
        <taxon>Nitrospiria</taxon>
        <taxon>Nitrospirales</taxon>
        <taxon>Nitrospiraceae</taxon>
        <taxon>Nitrospira</taxon>
    </lineage>
</organism>
<proteinExistence type="inferred from homology"/>
<dbReference type="InterPro" id="IPR010275">
    <property type="entry name" value="MepK"/>
</dbReference>
<keyword evidence="4" id="KW-0479">Metal-binding</keyword>
<dbReference type="GO" id="GO:0046872">
    <property type="term" value="F:metal ion binding"/>
    <property type="evidence" value="ECO:0007669"/>
    <property type="project" value="UniProtKB-KW"/>
</dbReference>
<dbReference type="Pfam" id="PF05951">
    <property type="entry name" value="Peptidase_M15_2"/>
    <property type="match status" value="1"/>
</dbReference>
<sequence>MSDQDWLWTRRALLKTSLVGLLAVSGRVFSPSTSQAATLPEGELDFYNVHTDERLHVRYRNELGEYDLAALDEVNHVLRCHHTGEVAAMDIRLLEHVNLVQKTLGGNGEIHVISGYRSPEYNALLVKRSRRAVRHSYHIEGQALDFYIPGTPLRAIRQVARTLRYGGVGFYPRAGFVHLDCGPVRFW</sequence>
<dbReference type="Proteomes" id="UP000192042">
    <property type="component" value="Chromosome I"/>
</dbReference>
<protein>
    <recommendedName>
        <fullName evidence="11">Murein endopeptidase K</fullName>
    </recommendedName>
</protein>
<keyword evidence="7" id="KW-0862">Zinc</keyword>
<keyword evidence="5" id="KW-0732">Signal</keyword>
<dbReference type="GO" id="GO:0006508">
    <property type="term" value="P:proteolysis"/>
    <property type="evidence" value="ECO:0007669"/>
    <property type="project" value="UniProtKB-KW"/>
</dbReference>
<evidence type="ECO:0000256" key="4">
    <source>
        <dbReference type="ARBA" id="ARBA00022723"/>
    </source>
</evidence>
<keyword evidence="6" id="KW-0378">Hydrolase</keyword>
<dbReference type="RefSeq" id="WP_231989386.1">
    <property type="nucleotide sequence ID" value="NZ_LT828648.1"/>
</dbReference>
<keyword evidence="3" id="KW-0645">Protease</keyword>
<evidence type="ECO:0000256" key="7">
    <source>
        <dbReference type="ARBA" id="ARBA00022833"/>
    </source>
</evidence>
<evidence type="ECO:0000313" key="13">
    <source>
        <dbReference type="Proteomes" id="UP000192042"/>
    </source>
</evidence>
<dbReference type="EMBL" id="LT828648">
    <property type="protein sequence ID" value="SLM49170.1"/>
    <property type="molecule type" value="Genomic_DNA"/>
</dbReference>
<evidence type="ECO:0000256" key="10">
    <source>
        <dbReference type="ARBA" id="ARBA00093448"/>
    </source>
</evidence>